<reference evidence="2" key="1">
    <citation type="submission" date="2019-07" db="EMBL/GenBank/DDBJ databases">
        <title>Genomic Encyclopedia of Type Strains, Phase IV (KMG-IV): sequencing the most valuable type-strain genomes for metagenomic binning, comparative biology and taxonomic classification.</title>
        <authorList>
            <person name="Goeker M."/>
        </authorList>
    </citation>
    <scope>NUCLEOTIDE SEQUENCE</scope>
    <source>
        <strain evidence="2">DSM 44596</strain>
    </source>
</reference>
<evidence type="ECO:0000313" key="2">
    <source>
        <dbReference type="EMBL" id="TYQ03038.1"/>
    </source>
</evidence>
<sequence>MSTPDDNWELIAKPRKSTRYAIGVAALLVIVHVTLAVSLRSGSTGVYFRAADQLAMATIGCVLAGGVLLLTRPRVRAGQRGIAVRNILGEKIVEWDLFEGLSFPDGAAWARIELPDDEYMPVMAIQSNDREYAVDAVVKLREIADRYAPAAHESN</sequence>
<feature type="domain" description="Low molecular weight protein antigen 6 PH" evidence="1">
    <location>
        <begin position="72"/>
        <end position="141"/>
    </location>
</feature>
<organism evidence="2">
    <name type="scientific">Nocardia globerula</name>
    <dbReference type="NCBI Taxonomy" id="1818"/>
    <lineage>
        <taxon>Bacteria</taxon>
        <taxon>Bacillati</taxon>
        <taxon>Actinomycetota</taxon>
        <taxon>Actinomycetes</taxon>
        <taxon>Mycobacteriales</taxon>
        <taxon>Nocardiaceae</taxon>
        <taxon>Nocardia</taxon>
    </lineage>
</organism>
<comment type="caution">
    <text evidence="2">The sequence shown here is derived from an EMBL/GenBank/DDBJ whole genome shotgun (WGS) entry which is preliminary data.</text>
</comment>
<protein>
    <submittedName>
        <fullName evidence="2">PH (Pleckstrin Homology) domain-containing protein</fullName>
    </submittedName>
</protein>
<dbReference type="EMBL" id="VNIQ01000005">
    <property type="protein sequence ID" value="TYQ03038.1"/>
    <property type="molecule type" value="Genomic_DNA"/>
</dbReference>
<dbReference type="Pfam" id="PF10756">
    <property type="entry name" value="bPH_6"/>
    <property type="match status" value="1"/>
</dbReference>
<proteinExistence type="predicted"/>
<evidence type="ECO:0000259" key="1">
    <source>
        <dbReference type="Pfam" id="PF10756"/>
    </source>
</evidence>
<gene>
    <name evidence="2" type="ORF">FNL38_105188</name>
</gene>
<name>A0A652YMF7_NOCGL</name>
<dbReference type="AlphaFoldDB" id="A0A652YMF7"/>
<accession>A0A652YMF7</accession>
<dbReference type="InterPro" id="IPR019692">
    <property type="entry name" value="CFP-6_PH"/>
</dbReference>